<reference evidence="3" key="1">
    <citation type="submission" date="2017-05" db="EMBL/GenBank/DDBJ databases">
        <authorList>
            <person name="Lin X.B."/>
            <person name="Stothard P."/>
            <person name="Tasseva G."/>
            <person name="Walter J."/>
        </authorList>
    </citation>
    <scope>NUCLEOTIDE SEQUENCE [LARGE SCALE GENOMIC DNA]</scope>
    <source>
        <strain evidence="3">114h</strain>
    </source>
</reference>
<dbReference type="Gene3D" id="3.10.450.50">
    <property type="match status" value="1"/>
</dbReference>
<dbReference type="Proteomes" id="UP000215747">
    <property type="component" value="Unassembled WGS sequence"/>
</dbReference>
<dbReference type="AlphaFoldDB" id="A0A256SNR5"/>
<reference evidence="2 3" key="2">
    <citation type="submission" date="2017-09" db="EMBL/GenBank/DDBJ databases">
        <title>Tripartite evolution among Lactobacillus johnsonii, Lactobacillus taiwanensis, Lactobacillus reuteri and their rodent host.</title>
        <authorList>
            <person name="Wang T."/>
            <person name="Knowles S."/>
            <person name="Cheng C."/>
        </authorList>
    </citation>
    <scope>NUCLEOTIDE SEQUENCE [LARGE SCALE GENOMIC DNA]</scope>
    <source>
        <strain evidence="2 3">114h</strain>
    </source>
</reference>
<gene>
    <name evidence="2" type="ORF">CBF96_07330</name>
</gene>
<evidence type="ECO:0000313" key="3">
    <source>
        <dbReference type="Proteomes" id="UP000215747"/>
    </source>
</evidence>
<dbReference type="Pfam" id="PF14534">
    <property type="entry name" value="DUF4440"/>
    <property type="match status" value="1"/>
</dbReference>
<proteinExistence type="predicted"/>
<sequence>MVQTNDEQAVAEVVRKQVSGMIDGDIEELRQIILPEAELVHVTEVIQTRDEWLRQIKLGRMHYFNNKEVLFQVTIDGEQAEVISRNEIDARIYGFRNTWPLQSRTQLVKRDGQWKIISSQASMY</sequence>
<dbReference type="RefSeq" id="WP_094537263.1">
    <property type="nucleotide sequence ID" value="NZ_NGPL01000043.1"/>
</dbReference>
<comment type="caution">
    <text evidence="2">The sequence shown here is derived from an EMBL/GenBank/DDBJ whole genome shotgun (WGS) entry which is preliminary data.</text>
</comment>
<evidence type="ECO:0000259" key="1">
    <source>
        <dbReference type="Pfam" id="PF14534"/>
    </source>
</evidence>
<protein>
    <submittedName>
        <fullName evidence="2">DUF4440 domain-containing protein</fullName>
    </submittedName>
</protein>
<feature type="domain" description="DUF4440" evidence="1">
    <location>
        <begin position="11"/>
        <end position="116"/>
    </location>
</feature>
<evidence type="ECO:0000313" key="2">
    <source>
        <dbReference type="EMBL" id="OYS68514.1"/>
    </source>
</evidence>
<dbReference type="EMBL" id="NGPL01000043">
    <property type="protein sequence ID" value="OYS68514.1"/>
    <property type="molecule type" value="Genomic_DNA"/>
</dbReference>
<organism evidence="2 3">
    <name type="scientific">Limosilactobacillus reuteri</name>
    <name type="common">Lactobacillus reuteri</name>
    <dbReference type="NCBI Taxonomy" id="1598"/>
    <lineage>
        <taxon>Bacteria</taxon>
        <taxon>Bacillati</taxon>
        <taxon>Bacillota</taxon>
        <taxon>Bacilli</taxon>
        <taxon>Lactobacillales</taxon>
        <taxon>Lactobacillaceae</taxon>
        <taxon>Limosilactobacillus</taxon>
    </lineage>
</organism>
<name>A0A256SNR5_LIMRT</name>
<dbReference type="InterPro" id="IPR032710">
    <property type="entry name" value="NTF2-like_dom_sf"/>
</dbReference>
<dbReference type="SUPFAM" id="SSF54427">
    <property type="entry name" value="NTF2-like"/>
    <property type="match status" value="1"/>
</dbReference>
<dbReference type="InterPro" id="IPR027843">
    <property type="entry name" value="DUF4440"/>
</dbReference>
<accession>A0A256SNR5</accession>